<comment type="caution">
    <text evidence="1">The sequence shown here is derived from an EMBL/GenBank/DDBJ whole genome shotgun (WGS) entry which is preliminary data.</text>
</comment>
<sequence>MSASLSGPTLGPSSFERLFVERLYDFYQAAPTRVERRSNRCLISQLALPRLAVQGKRTTDL</sequence>
<protein>
    <submittedName>
        <fullName evidence="1">Uncharacterized protein</fullName>
    </submittedName>
</protein>
<proteinExistence type="predicted"/>
<evidence type="ECO:0000313" key="2">
    <source>
        <dbReference type="Proteomes" id="UP000289954"/>
    </source>
</evidence>
<organism evidence="1 2">
    <name type="scientific">Cellulomonas biazotea</name>
    <dbReference type="NCBI Taxonomy" id="1709"/>
    <lineage>
        <taxon>Bacteria</taxon>
        <taxon>Bacillati</taxon>
        <taxon>Actinomycetota</taxon>
        <taxon>Actinomycetes</taxon>
        <taxon>Micrococcales</taxon>
        <taxon>Cellulomonadaceae</taxon>
        <taxon>Cellulomonas</taxon>
    </lineage>
</organism>
<evidence type="ECO:0000313" key="1">
    <source>
        <dbReference type="EMBL" id="GCE77111.1"/>
    </source>
</evidence>
<dbReference type="Proteomes" id="UP000289954">
    <property type="component" value="Unassembled WGS sequence"/>
</dbReference>
<reference evidence="1 2" key="1">
    <citation type="submission" date="2019-01" db="EMBL/GenBank/DDBJ databases">
        <title>Draft genome sequence of Cellulomonas takizawaensis strain TKZ-21.</title>
        <authorList>
            <person name="Yamamura H."/>
            <person name="Hayashi T."/>
            <person name="Hamada M."/>
            <person name="Serisawa Y."/>
            <person name="Matsuyama K."/>
            <person name="Nakagawa Y."/>
            <person name="Otoguro M."/>
            <person name="Yanagida F."/>
            <person name="Hayakawa M."/>
        </authorList>
    </citation>
    <scope>NUCLEOTIDE SEQUENCE [LARGE SCALE GENOMIC DNA]</scope>
    <source>
        <strain evidence="1 2">NBRC12680</strain>
    </source>
</reference>
<name>A0A402DSM4_9CELL</name>
<accession>A0A402DSM4</accession>
<dbReference type="EMBL" id="BIMR01000172">
    <property type="protein sequence ID" value="GCE77111.1"/>
    <property type="molecule type" value="Genomic_DNA"/>
</dbReference>
<gene>
    <name evidence="1" type="ORF">CBZ_21670</name>
</gene>
<keyword evidence="2" id="KW-1185">Reference proteome</keyword>
<dbReference type="AlphaFoldDB" id="A0A402DSM4"/>